<protein>
    <recommendedName>
        <fullName evidence="3">Aspartyl/asparaginy/proline hydroxylase domain-containing protein</fullName>
    </recommendedName>
</protein>
<gene>
    <name evidence="4" type="ORF">PCAR00345_LOCUS14218</name>
</gene>
<feature type="region of interest" description="Disordered" evidence="2">
    <location>
        <begin position="98"/>
        <end position="164"/>
    </location>
</feature>
<dbReference type="InterPro" id="IPR039038">
    <property type="entry name" value="ASPH"/>
</dbReference>
<evidence type="ECO:0000256" key="1">
    <source>
        <dbReference type="ARBA" id="ARBA00007730"/>
    </source>
</evidence>
<dbReference type="PANTHER" id="PTHR12366">
    <property type="entry name" value="ASPARTYL/ASPARAGINYL BETA-HYDROXYLASE"/>
    <property type="match status" value="1"/>
</dbReference>
<dbReference type="InterPro" id="IPR027443">
    <property type="entry name" value="IPNS-like_sf"/>
</dbReference>
<sequence length="383" mass="42520">MQQPCRRSSDERVKIMYADGEVEEWPITVVEAERMRRRPCARLQGQTAAYLWRKLRAQPFWSAEECGDSVRRLCEDLEAQHHAIAREAEDLLRRTLFPLADSSDPDNSDEEEGDGSGSGQNGVQHGGGRSGDGGGGSVVSGGMGATNRHAHSAAAHASGQGAGRWCGQTEGLHTGVWQKFELWHGARKVDRNCLKLPFLASLLERHANAPSGSPIMLDAPGRVYLSLMLPGTHVLPHSGPSNHRLRLHLPLIMPSDERPQPFIVVRGQRRKWQVGRCFIFDDSFEHAVNYPSAQEGQRSICSPDVQPKKIHRPTQKARAARGHQLLDNPPRVLTEGRRSLGQRADLSSNAAFDFFSSVRLILVVDIWHPQASESLFPLIDRSR</sequence>
<evidence type="ECO:0000256" key="2">
    <source>
        <dbReference type="SAM" id="MobiDB-lite"/>
    </source>
</evidence>
<dbReference type="InterPro" id="IPR007803">
    <property type="entry name" value="Asp/Arg/Pro-Hydrxlase"/>
</dbReference>
<dbReference type="GO" id="GO:0005783">
    <property type="term" value="C:endoplasmic reticulum"/>
    <property type="evidence" value="ECO:0007669"/>
    <property type="project" value="TreeGrafter"/>
</dbReference>
<evidence type="ECO:0000313" key="4">
    <source>
        <dbReference type="EMBL" id="CAE0761606.1"/>
    </source>
</evidence>
<dbReference type="AlphaFoldDB" id="A0A7S4BCH2"/>
<reference evidence="4" key="1">
    <citation type="submission" date="2021-01" db="EMBL/GenBank/DDBJ databases">
        <authorList>
            <person name="Corre E."/>
            <person name="Pelletier E."/>
            <person name="Niang G."/>
            <person name="Scheremetjew M."/>
            <person name="Finn R."/>
            <person name="Kale V."/>
            <person name="Holt S."/>
            <person name="Cochrane G."/>
            <person name="Meng A."/>
            <person name="Brown T."/>
            <person name="Cohen L."/>
        </authorList>
    </citation>
    <scope>NUCLEOTIDE SEQUENCE</scope>
    <source>
        <strain evidence="4">CCMP645</strain>
    </source>
</reference>
<dbReference type="EMBL" id="HBIZ01022508">
    <property type="protein sequence ID" value="CAE0761606.1"/>
    <property type="molecule type" value="Transcribed_RNA"/>
</dbReference>
<accession>A0A7S4BCH2</accession>
<dbReference type="Pfam" id="PF05118">
    <property type="entry name" value="Asp_Arg_Hydrox"/>
    <property type="match status" value="1"/>
</dbReference>
<proteinExistence type="inferred from homology"/>
<comment type="similarity">
    <text evidence="1">Belongs to the aspartyl/asparaginyl beta-hydroxylase family.</text>
</comment>
<dbReference type="Gene3D" id="2.60.120.330">
    <property type="entry name" value="B-lactam Antibiotic, Isopenicillin N Synthase, Chain"/>
    <property type="match status" value="1"/>
</dbReference>
<organism evidence="4">
    <name type="scientific">Chrysotila carterae</name>
    <name type="common">Marine alga</name>
    <name type="synonym">Syracosphaera carterae</name>
    <dbReference type="NCBI Taxonomy" id="13221"/>
    <lineage>
        <taxon>Eukaryota</taxon>
        <taxon>Haptista</taxon>
        <taxon>Haptophyta</taxon>
        <taxon>Prymnesiophyceae</taxon>
        <taxon>Isochrysidales</taxon>
        <taxon>Isochrysidaceae</taxon>
        <taxon>Chrysotila</taxon>
    </lineage>
</organism>
<feature type="compositionally biased region" description="Acidic residues" evidence="2">
    <location>
        <begin position="103"/>
        <end position="114"/>
    </location>
</feature>
<feature type="domain" description="Aspartyl/asparaginy/proline hydroxylase" evidence="3">
    <location>
        <begin position="167"/>
        <end position="300"/>
    </location>
</feature>
<feature type="compositionally biased region" description="Gly residues" evidence="2">
    <location>
        <begin position="115"/>
        <end position="144"/>
    </location>
</feature>
<evidence type="ECO:0000259" key="3">
    <source>
        <dbReference type="Pfam" id="PF05118"/>
    </source>
</evidence>
<dbReference type="PANTHER" id="PTHR12366:SF32">
    <property type="entry name" value="ASPARTATE BETA-HYDROXYLASE ISOFORM X1"/>
    <property type="match status" value="1"/>
</dbReference>
<dbReference type="GO" id="GO:0062101">
    <property type="term" value="F:peptidyl-aspartic acid 3-dioxygenase activity"/>
    <property type="evidence" value="ECO:0007669"/>
    <property type="project" value="InterPro"/>
</dbReference>
<dbReference type="SUPFAM" id="SSF51197">
    <property type="entry name" value="Clavaminate synthase-like"/>
    <property type="match status" value="1"/>
</dbReference>
<name>A0A7S4BCH2_CHRCT</name>